<dbReference type="OrthoDB" id="5864419at2759"/>
<dbReference type="AlphaFoldDB" id="A0A3P7G2D7"/>
<feature type="domain" description="Protein kinase" evidence="6">
    <location>
        <begin position="1"/>
        <end position="145"/>
    </location>
</feature>
<accession>A0A3P7G2D7</accession>
<dbReference type="PANTHER" id="PTHR11042">
    <property type="entry name" value="EUKARYOTIC TRANSLATION INITIATION FACTOR 2-ALPHA KINASE EIF2-ALPHA KINASE -RELATED"/>
    <property type="match status" value="1"/>
</dbReference>
<keyword evidence="8" id="KW-1185">Reference proteome</keyword>
<evidence type="ECO:0000313" key="7">
    <source>
        <dbReference type="EMBL" id="VDM15545.1"/>
    </source>
</evidence>
<evidence type="ECO:0000256" key="4">
    <source>
        <dbReference type="ARBA" id="ARBA00022840"/>
    </source>
</evidence>
<dbReference type="GO" id="GO:0005634">
    <property type="term" value="C:nucleus"/>
    <property type="evidence" value="ECO:0007669"/>
    <property type="project" value="TreeGrafter"/>
</dbReference>
<dbReference type="SUPFAM" id="SSF56112">
    <property type="entry name" value="Protein kinase-like (PK-like)"/>
    <property type="match status" value="1"/>
</dbReference>
<dbReference type="PROSITE" id="PS00108">
    <property type="entry name" value="PROTEIN_KINASE_ST"/>
    <property type="match status" value="1"/>
</dbReference>
<dbReference type="InterPro" id="IPR011009">
    <property type="entry name" value="Kinase-like_dom_sf"/>
</dbReference>
<reference evidence="7 8" key="1">
    <citation type="submission" date="2018-11" db="EMBL/GenBank/DDBJ databases">
        <authorList>
            <consortium name="Pathogen Informatics"/>
        </authorList>
    </citation>
    <scope>NUCLEOTIDE SEQUENCE [LARGE SCALE GENOMIC DNA]</scope>
</reference>
<dbReference type="GO" id="GO:0005524">
    <property type="term" value="F:ATP binding"/>
    <property type="evidence" value="ECO:0007669"/>
    <property type="project" value="UniProtKB-KW"/>
</dbReference>
<evidence type="ECO:0000256" key="2">
    <source>
        <dbReference type="ARBA" id="ARBA00022741"/>
    </source>
</evidence>
<keyword evidence="2" id="KW-0547">Nucleotide-binding</keyword>
<dbReference type="SMART" id="SM00220">
    <property type="entry name" value="S_TKc"/>
    <property type="match status" value="1"/>
</dbReference>
<proteinExistence type="inferred from homology"/>
<name>A0A3P7G2D7_WUCBA</name>
<keyword evidence="3" id="KW-0418">Kinase</keyword>
<dbReference type="GO" id="GO:0005737">
    <property type="term" value="C:cytoplasm"/>
    <property type="evidence" value="ECO:0007669"/>
    <property type="project" value="TreeGrafter"/>
</dbReference>
<dbReference type="Gene3D" id="1.10.510.10">
    <property type="entry name" value="Transferase(Phosphotransferase) domain 1"/>
    <property type="match status" value="1"/>
</dbReference>
<dbReference type="PROSITE" id="PS50011">
    <property type="entry name" value="PROTEIN_KINASE_DOM"/>
    <property type="match status" value="1"/>
</dbReference>
<evidence type="ECO:0000256" key="3">
    <source>
        <dbReference type="ARBA" id="ARBA00022777"/>
    </source>
</evidence>
<evidence type="ECO:0000259" key="6">
    <source>
        <dbReference type="PROSITE" id="PS50011"/>
    </source>
</evidence>
<keyword evidence="1" id="KW-0808">Transferase</keyword>
<comment type="similarity">
    <text evidence="5">Belongs to the protein kinase superfamily. Ser/Thr protein kinase family. GCN2 subfamily.</text>
</comment>
<dbReference type="Proteomes" id="UP000270924">
    <property type="component" value="Unassembled WGS sequence"/>
</dbReference>
<dbReference type="PANTHER" id="PTHR11042:SF91">
    <property type="entry name" value="EUKARYOTIC TRANSLATION INITIATION FACTOR 2-ALPHA KINASE"/>
    <property type="match status" value="1"/>
</dbReference>
<dbReference type="InParanoid" id="A0A3P7G2D7"/>
<sequence>MRKWLAELVCAIDYIHSQGLIHRDLKPQNIFFSADNYLKIGDLGLVTNYINEERTDCKQNVITDVCHTSHVGTRLYMSPEQLKGKPYNEKVDVFSLGLIFVELIVPCKTIMERNSILSGLQNEVMPKCLDNFPSKEVKDGSNFFQ</sequence>
<keyword evidence="4" id="KW-0067">ATP-binding</keyword>
<organism evidence="7 8">
    <name type="scientific">Wuchereria bancrofti</name>
    <dbReference type="NCBI Taxonomy" id="6293"/>
    <lineage>
        <taxon>Eukaryota</taxon>
        <taxon>Metazoa</taxon>
        <taxon>Ecdysozoa</taxon>
        <taxon>Nematoda</taxon>
        <taxon>Chromadorea</taxon>
        <taxon>Rhabditida</taxon>
        <taxon>Spirurina</taxon>
        <taxon>Spiruromorpha</taxon>
        <taxon>Filarioidea</taxon>
        <taxon>Onchocercidae</taxon>
        <taxon>Wuchereria</taxon>
    </lineage>
</organism>
<evidence type="ECO:0000256" key="1">
    <source>
        <dbReference type="ARBA" id="ARBA00022679"/>
    </source>
</evidence>
<dbReference type="InterPro" id="IPR050339">
    <property type="entry name" value="CC_SR_Kinase"/>
</dbReference>
<evidence type="ECO:0000313" key="8">
    <source>
        <dbReference type="Proteomes" id="UP000270924"/>
    </source>
</evidence>
<dbReference type="InterPro" id="IPR000719">
    <property type="entry name" value="Prot_kinase_dom"/>
</dbReference>
<dbReference type="GO" id="GO:0004694">
    <property type="term" value="F:eukaryotic translation initiation factor 2alpha kinase activity"/>
    <property type="evidence" value="ECO:0007669"/>
    <property type="project" value="TreeGrafter"/>
</dbReference>
<evidence type="ECO:0000256" key="5">
    <source>
        <dbReference type="ARBA" id="ARBA00037982"/>
    </source>
</evidence>
<gene>
    <name evidence="7" type="ORF">WBA_LOCUS8931</name>
</gene>
<dbReference type="Pfam" id="PF00069">
    <property type="entry name" value="Pkinase"/>
    <property type="match status" value="1"/>
</dbReference>
<dbReference type="InterPro" id="IPR008271">
    <property type="entry name" value="Ser/Thr_kinase_AS"/>
</dbReference>
<dbReference type="EMBL" id="UYWW01008049">
    <property type="protein sequence ID" value="VDM15545.1"/>
    <property type="molecule type" value="Genomic_DNA"/>
</dbReference>
<dbReference type="OMA" id="VVANTCE"/>
<protein>
    <recommendedName>
        <fullName evidence="6">Protein kinase domain-containing protein</fullName>
    </recommendedName>
</protein>